<name>A0A645DIY5_9ZZZZ</name>
<proteinExistence type="predicted"/>
<accession>A0A645DIY5</accession>
<dbReference type="AlphaFoldDB" id="A0A645DIY5"/>
<comment type="caution">
    <text evidence="1">The sequence shown here is derived from an EMBL/GenBank/DDBJ whole genome shotgun (WGS) entry which is preliminary data.</text>
</comment>
<sequence length="126" mass="15390">MIGNKYLQALYNYNDRDTSINQLLEILKFKDKDFINSLYEEEVNIDLLDEKEKEFLIISVSLIDHFFQIYNLDIPNWLRDERLSFSLPYYYNRRLSDFEKVKLLFTNPSPFRLRNVYFDLNSIIRI</sequence>
<gene>
    <name evidence="1" type="ORF">SDC9_136374</name>
</gene>
<organism evidence="1">
    <name type="scientific">bioreactor metagenome</name>
    <dbReference type="NCBI Taxonomy" id="1076179"/>
    <lineage>
        <taxon>unclassified sequences</taxon>
        <taxon>metagenomes</taxon>
        <taxon>ecological metagenomes</taxon>
    </lineage>
</organism>
<reference evidence="1" key="1">
    <citation type="submission" date="2019-08" db="EMBL/GenBank/DDBJ databases">
        <authorList>
            <person name="Kucharzyk K."/>
            <person name="Murdoch R.W."/>
            <person name="Higgins S."/>
            <person name="Loffler F."/>
        </authorList>
    </citation>
    <scope>NUCLEOTIDE SEQUENCE</scope>
</reference>
<protein>
    <submittedName>
        <fullName evidence="1">Uncharacterized protein</fullName>
    </submittedName>
</protein>
<evidence type="ECO:0000313" key="1">
    <source>
        <dbReference type="EMBL" id="MPM89266.1"/>
    </source>
</evidence>
<dbReference type="EMBL" id="VSSQ01036721">
    <property type="protein sequence ID" value="MPM89266.1"/>
    <property type="molecule type" value="Genomic_DNA"/>
</dbReference>